<evidence type="ECO:0000259" key="5">
    <source>
        <dbReference type="PROSITE" id="PS50977"/>
    </source>
</evidence>
<dbReference type="SUPFAM" id="SSF48498">
    <property type="entry name" value="Tetracyclin repressor-like, C-terminal domain"/>
    <property type="match status" value="1"/>
</dbReference>
<dbReference type="RefSeq" id="WP_201363003.1">
    <property type="nucleotide sequence ID" value="NZ_BNJJ01000008.1"/>
</dbReference>
<feature type="DNA-binding region" description="H-T-H motif" evidence="4">
    <location>
        <begin position="23"/>
        <end position="42"/>
    </location>
</feature>
<evidence type="ECO:0000313" key="7">
    <source>
        <dbReference type="Proteomes" id="UP000635565"/>
    </source>
</evidence>
<evidence type="ECO:0000313" key="6">
    <source>
        <dbReference type="EMBL" id="GHO85349.1"/>
    </source>
</evidence>
<dbReference type="PROSITE" id="PS50977">
    <property type="entry name" value="HTH_TETR_2"/>
    <property type="match status" value="1"/>
</dbReference>
<evidence type="ECO:0000256" key="2">
    <source>
        <dbReference type="ARBA" id="ARBA00023125"/>
    </source>
</evidence>
<dbReference type="InterPro" id="IPR001647">
    <property type="entry name" value="HTH_TetR"/>
</dbReference>
<dbReference type="EMBL" id="BNJJ01000008">
    <property type="protein sequence ID" value="GHO85349.1"/>
    <property type="molecule type" value="Genomic_DNA"/>
</dbReference>
<evidence type="ECO:0000256" key="3">
    <source>
        <dbReference type="ARBA" id="ARBA00023163"/>
    </source>
</evidence>
<name>A0ABQ3VGN9_9CHLR</name>
<keyword evidence="1" id="KW-0805">Transcription regulation</keyword>
<dbReference type="SUPFAM" id="SSF46689">
    <property type="entry name" value="Homeodomain-like"/>
    <property type="match status" value="1"/>
</dbReference>
<evidence type="ECO:0000256" key="4">
    <source>
        <dbReference type="PROSITE-ProRule" id="PRU00335"/>
    </source>
</evidence>
<evidence type="ECO:0000256" key="1">
    <source>
        <dbReference type="ARBA" id="ARBA00023015"/>
    </source>
</evidence>
<dbReference type="InterPro" id="IPR009057">
    <property type="entry name" value="Homeodomain-like_sf"/>
</dbReference>
<dbReference type="InterPro" id="IPR036271">
    <property type="entry name" value="Tet_transcr_reg_TetR-rel_C_sf"/>
</dbReference>
<reference evidence="6 7" key="1">
    <citation type="journal article" date="2021" name="Int. J. Syst. Evol. Microbiol.">
        <title>Reticulibacter mediterranei gen. nov., sp. nov., within the new family Reticulibacteraceae fam. nov., and Ktedonospora formicarum gen. nov., sp. nov., Ktedonobacter robiniae sp. nov., Dictyobacter formicarum sp. nov. and Dictyobacter arantiisoli sp. nov., belonging to the class Ktedonobacteria.</title>
        <authorList>
            <person name="Yabe S."/>
            <person name="Zheng Y."/>
            <person name="Wang C.M."/>
            <person name="Sakai Y."/>
            <person name="Abe K."/>
            <person name="Yokota A."/>
            <person name="Donadio S."/>
            <person name="Cavaletti L."/>
            <person name="Monciardini P."/>
        </authorList>
    </citation>
    <scope>NUCLEOTIDE SEQUENCE [LARGE SCALE GENOMIC DNA]</scope>
    <source>
        <strain evidence="6 7">SOSP1-9</strain>
    </source>
</reference>
<organism evidence="6 7">
    <name type="scientific">Dictyobacter formicarum</name>
    <dbReference type="NCBI Taxonomy" id="2778368"/>
    <lineage>
        <taxon>Bacteria</taxon>
        <taxon>Bacillati</taxon>
        <taxon>Chloroflexota</taxon>
        <taxon>Ktedonobacteria</taxon>
        <taxon>Ktedonobacterales</taxon>
        <taxon>Dictyobacteraceae</taxon>
        <taxon>Dictyobacter</taxon>
    </lineage>
</organism>
<dbReference type="Pfam" id="PF00440">
    <property type="entry name" value="TetR_N"/>
    <property type="match status" value="1"/>
</dbReference>
<keyword evidence="7" id="KW-1185">Reference proteome</keyword>
<dbReference type="Gene3D" id="1.10.357.10">
    <property type="entry name" value="Tetracycline Repressor, domain 2"/>
    <property type="match status" value="1"/>
</dbReference>
<keyword evidence="3" id="KW-0804">Transcription</keyword>
<dbReference type="InterPro" id="IPR050109">
    <property type="entry name" value="HTH-type_TetR-like_transc_reg"/>
</dbReference>
<proteinExistence type="predicted"/>
<keyword evidence="2 4" id="KW-0238">DNA-binding</keyword>
<dbReference type="Proteomes" id="UP000635565">
    <property type="component" value="Unassembled WGS sequence"/>
</dbReference>
<feature type="domain" description="HTH tetR-type" evidence="5">
    <location>
        <begin position="2"/>
        <end position="60"/>
    </location>
</feature>
<accession>A0ABQ3VGN9</accession>
<dbReference type="PANTHER" id="PTHR30055">
    <property type="entry name" value="HTH-TYPE TRANSCRIPTIONAL REGULATOR RUTR"/>
    <property type="match status" value="1"/>
</dbReference>
<protein>
    <submittedName>
        <fullName evidence="6">TetR family transcriptional regulator</fullName>
    </submittedName>
</protein>
<sequence length="181" mass="20201">MAMDRETIQDVAIKTLIANNAASMHDIAAAAGIGRTTLHRYFASREELLRALIASAFDDIEQVMTASQIGQVPASQALENMVLALVPIGHRFHFLMGAWPFDESDEEFKVRELRLLEQFELLVQRGQREGTFRSDLPTRWIIDTITALLFMAWESISEGYTASCDASRLVLTTLRAGIGTK</sequence>
<comment type="caution">
    <text evidence="6">The sequence shown here is derived from an EMBL/GenBank/DDBJ whole genome shotgun (WGS) entry which is preliminary data.</text>
</comment>
<gene>
    <name evidence="6" type="ORF">KSZ_33550</name>
</gene>
<dbReference type="PANTHER" id="PTHR30055:SF234">
    <property type="entry name" value="HTH-TYPE TRANSCRIPTIONAL REGULATOR BETI"/>
    <property type="match status" value="1"/>
</dbReference>